<dbReference type="InterPro" id="IPR000515">
    <property type="entry name" value="MetI-like"/>
</dbReference>
<dbReference type="Proteomes" id="UP000585665">
    <property type="component" value="Unassembled WGS sequence"/>
</dbReference>
<gene>
    <name evidence="7" type="ORF">HUK82_00765</name>
</gene>
<evidence type="ECO:0000259" key="6">
    <source>
        <dbReference type="PROSITE" id="PS50928"/>
    </source>
</evidence>
<dbReference type="PROSITE" id="PS50928">
    <property type="entry name" value="ABC_TM1"/>
    <property type="match status" value="2"/>
</dbReference>
<dbReference type="GO" id="GO:0055085">
    <property type="term" value="P:transmembrane transport"/>
    <property type="evidence" value="ECO:0007669"/>
    <property type="project" value="InterPro"/>
</dbReference>
<feature type="transmembrane region" description="Helical" evidence="5">
    <location>
        <begin position="426"/>
        <end position="448"/>
    </location>
</feature>
<evidence type="ECO:0000256" key="5">
    <source>
        <dbReference type="RuleBase" id="RU363032"/>
    </source>
</evidence>
<protein>
    <submittedName>
        <fullName evidence="7">ABC transporter permease subunit</fullName>
    </submittedName>
</protein>
<feature type="domain" description="ABC transmembrane type-1" evidence="6">
    <location>
        <begin position="54"/>
        <end position="249"/>
    </location>
</feature>
<keyword evidence="4 5" id="KW-0472">Membrane</keyword>
<dbReference type="AlphaFoldDB" id="A0A850P353"/>
<feature type="transmembrane region" description="Helical" evidence="5">
    <location>
        <begin position="125"/>
        <end position="143"/>
    </location>
</feature>
<dbReference type="InterPro" id="IPR035906">
    <property type="entry name" value="MetI-like_sf"/>
</dbReference>
<organism evidence="7 8">
    <name type="scientific">Ameyamaea chiangmaiensis</name>
    <dbReference type="NCBI Taxonomy" id="442969"/>
    <lineage>
        <taxon>Bacteria</taxon>
        <taxon>Pseudomonadati</taxon>
        <taxon>Pseudomonadota</taxon>
        <taxon>Alphaproteobacteria</taxon>
        <taxon>Acetobacterales</taxon>
        <taxon>Acetobacteraceae</taxon>
        <taxon>Ameyamaea</taxon>
    </lineage>
</organism>
<keyword evidence="3 5" id="KW-1133">Transmembrane helix</keyword>
<comment type="similarity">
    <text evidence="5">Belongs to the binding-protein-dependent transport system permease family.</text>
</comment>
<evidence type="ECO:0000256" key="2">
    <source>
        <dbReference type="ARBA" id="ARBA00022692"/>
    </source>
</evidence>
<dbReference type="SUPFAM" id="SSF161098">
    <property type="entry name" value="MetI-like"/>
    <property type="match status" value="2"/>
</dbReference>
<dbReference type="CDD" id="cd06261">
    <property type="entry name" value="TM_PBP2"/>
    <property type="match status" value="2"/>
</dbReference>
<feature type="transmembrane region" description="Helical" evidence="5">
    <location>
        <begin position="323"/>
        <end position="343"/>
    </location>
</feature>
<keyword evidence="2 5" id="KW-0812">Transmembrane</keyword>
<dbReference type="PANTHER" id="PTHR42744">
    <property type="entry name" value="BINDING-PROTEIN-DEPENDENT TRANSPORT SYSTEMS INNER MEMBRANE COMPONENT"/>
    <property type="match status" value="1"/>
</dbReference>
<evidence type="ECO:0000256" key="3">
    <source>
        <dbReference type="ARBA" id="ARBA00022989"/>
    </source>
</evidence>
<keyword evidence="5" id="KW-0813">Transport</keyword>
<feature type="transmembrane region" description="Helical" evidence="5">
    <location>
        <begin position="398"/>
        <end position="420"/>
    </location>
</feature>
<proteinExistence type="inferred from homology"/>
<feature type="transmembrane region" description="Helical" evidence="5">
    <location>
        <begin position="469"/>
        <end position="494"/>
    </location>
</feature>
<dbReference type="EMBL" id="JABXXR010000002">
    <property type="protein sequence ID" value="NVN39097.1"/>
    <property type="molecule type" value="Genomic_DNA"/>
</dbReference>
<dbReference type="PANTHER" id="PTHR42744:SF1">
    <property type="entry name" value="BINDING-PROTEIN-DEPENDENT TRANSPORT SYSTEMS INNER MEMBRANE COMPONENT"/>
    <property type="match status" value="1"/>
</dbReference>
<evidence type="ECO:0000313" key="7">
    <source>
        <dbReference type="EMBL" id="NVN39097.1"/>
    </source>
</evidence>
<evidence type="ECO:0000256" key="4">
    <source>
        <dbReference type="ARBA" id="ARBA00023136"/>
    </source>
</evidence>
<dbReference type="GO" id="GO:0005886">
    <property type="term" value="C:plasma membrane"/>
    <property type="evidence" value="ECO:0007669"/>
    <property type="project" value="UniProtKB-SubCell"/>
</dbReference>
<accession>A0A850P353</accession>
<name>A0A850P353_9PROT</name>
<dbReference type="Pfam" id="PF00528">
    <property type="entry name" value="BPD_transp_1"/>
    <property type="match status" value="2"/>
</dbReference>
<comment type="subcellular location">
    <subcellularLocation>
        <location evidence="1 5">Cell membrane</location>
        <topology evidence="1 5">Multi-pass membrane protein</topology>
    </subcellularLocation>
</comment>
<feature type="transmembrane region" description="Helical" evidence="5">
    <location>
        <begin position="531"/>
        <end position="550"/>
    </location>
</feature>
<feature type="transmembrane region" description="Helical" evidence="5">
    <location>
        <begin position="101"/>
        <end position="119"/>
    </location>
</feature>
<keyword evidence="8" id="KW-1185">Reference proteome</keyword>
<evidence type="ECO:0000313" key="8">
    <source>
        <dbReference type="Proteomes" id="UP000585665"/>
    </source>
</evidence>
<comment type="caution">
    <text evidence="7">The sequence shown here is derived from an EMBL/GenBank/DDBJ whole genome shotgun (WGS) entry which is preliminary data.</text>
</comment>
<sequence>MDRRPHPADLVAILCALGLVVLLADVVRNVLAPPAGEASVATITLAPSTLPYDALCTTARLLAGLALALPVALLYGVLAVRSRTAGLILVPALDVLQSVPILGYLTFSVVVFMGLFPGTMAGGELAAIAAICAAQVWTIAFGFHRALTALPTDLGEVARGLRLTSWQRFWRVELPYCVPSLTWSAVSALSGGWFMVVYAETITVGGTHVVLPGLGSYVAEAIARSDLRAVVAAIAVMAAVLVACDQILFRPLLSWSERYRTDQRIGLVGREPWALALVRRAPLVRSVVSANSRMMTRLARLPIGARPTLDPGERQANTAARRVAMIVLAAGGLLALARLTLYGRTHFSLADIGAVLVLGGFTLLRVLAMLGLATLVWVPVGVWIGLRPSWAVRARRIGQLLAAFPANLFYPLFVAAIVTFDLTPDLWLTPLIVLGAQWYILFSVIDGTSGIPREALEVARLYRVRGLRWWTRIVLPAIAPSVLGGALMASGVAWNAAIAAEVARWGDTSVHAHGLGAYIAVATRQGAFNHVGLGMVVMAAYVVGLNRLVWHPARAFAERRYTLYS</sequence>
<feature type="domain" description="ABC transmembrane type-1" evidence="6">
    <location>
        <begin position="363"/>
        <end position="549"/>
    </location>
</feature>
<evidence type="ECO:0000256" key="1">
    <source>
        <dbReference type="ARBA" id="ARBA00004651"/>
    </source>
</evidence>
<feature type="transmembrane region" description="Helical" evidence="5">
    <location>
        <begin position="363"/>
        <end position="386"/>
    </location>
</feature>
<feature type="transmembrane region" description="Helical" evidence="5">
    <location>
        <begin position="61"/>
        <end position="80"/>
    </location>
</feature>
<dbReference type="Gene3D" id="1.10.3720.10">
    <property type="entry name" value="MetI-like"/>
    <property type="match status" value="2"/>
</dbReference>
<reference evidence="7 8" key="1">
    <citation type="submission" date="2020-06" db="EMBL/GenBank/DDBJ databases">
        <title>Description of novel acetic acid bacteria.</title>
        <authorList>
            <person name="Sombolestani A."/>
        </authorList>
    </citation>
    <scope>NUCLEOTIDE SEQUENCE [LARGE SCALE GENOMIC DNA]</scope>
    <source>
        <strain evidence="7 8">LMG 27010</strain>
    </source>
</reference>